<evidence type="ECO:0000313" key="3">
    <source>
        <dbReference type="EMBL" id="KAH7986296.1"/>
    </source>
</evidence>
<dbReference type="GO" id="GO:0045944">
    <property type="term" value="P:positive regulation of transcription by RNA polymerase II"/>
    <property type="evidence" value="ECO:0007669"/>
    <property type="project" value="UniProtKB-ARBA"/>
</dbReference>
<dbReference type="PRINTS" id="PR00785">
    <property type="entry name" value="NCTRNSLOCATR"/>
</dbReference>
<feature type="compositionally biased region" description="Basic and acidic residues" evidence="1">
    <location>
        <begin position="36"/>
        <end position="46"/>
    </location>
</feature>
<dbReference type="InterPro" id="IPR011598">
    <property type="entry name" value="bHLH_dom"/>
</dbReference>
<name>A0A9J6D2C7_RHIMP</name>
<dbReference type="SUPFAM" id="SSF47459">
    <property type="entry name" value="HLH, helix-loop-helix DNA-binding domain"/>
    <property type="match status" value="1"/>
</dbReference>
<evidence type="ECO:0000256" key="1">
    <source>
        <dbReference type="SAM" id="MobiDB-lite"/>
    </source>
</evidence>
<reference evidence="3" key="1">
    <citation type="journal article" date="2020" name="Cell">
        <title>Large-Scale Comparative Analyses of Tick Genomes Elucidate Their Genetic Diversity and Vector Capacities.</title>
        <authorList>
            <consortium name="Tick Genome and Microbiome Consortium (TIGMIC)"/>
            <person name="Jia N."/>
            <person name="Wang J."/>
            <person name="Shi W."/>
            <person name="Du L."/>
            <person name="Sun Y."/>
            <person name="Zhan W."/>
            <person name="Jiang J.F."/>
            <person name="Wang Q."/>
            <person name="Zhang B."/>
            <person name="Ji P."/>
            <person name="Bell-Sakyi L."/>
            <person name="Cui X.M."/>
            <person name="Yuan T.T."/>
            <person name="Jiang B.G."/>
            <person name="Yang W.F."/>
            <person name="Lam T.T."/>
            <person name="Chang Q.C."/>
            <person name="Ding S.J."/>
            <person name="Wang X.J."/>
            <person name="Zhu J.G."/>
            <person name="Ruan X.D."/>
            <person name="Zhao L."/>
            <person name="Wei J.T."/>
            <person name="Ye R.Z."/>
            <person name="Que T.C."/>
            <person name="Du C.H."/>
            <person name="Zhou Y.H."/>
            <person name="Cheng J.X."/>
            <person name="Dai P.F."/>
            <person name="Guo W.B."/>
            <person name="Han X.H."/>
            <person name="Huang E.J."/>
            <person name="Li L.F."/>
            <person name="Wei W."/>
            <person name="Gao Y.C."/>
            <person name="Liu J.Z."/>
            <person name="Shao H.Z."/>
            <person name="Wang X."/>
            <person name="Wang C.C."/>
            <person name="Yang T.C."/>
            <person name="Huo Q.B."/>
            <person name="Li W."/>
            <person name="Chen H.Y."/>
            <person name="Chen S.E."/>
            <person name="Zhou L.G."/>
            <person name="Ni X.B."/>
            <person name="Tian J.H."/>
            <person name="Sheng Y."/>
            <person name="Liu T."/>
            <person name="Pan Y.S."/>
            <person name="Xia L.Y."/>
            <person name="Li J."/>
            <person name="Zhao F."/>
            <person name="Cao W.C."/>
        </authorList>
    </citation>
    <scope>NUCLEOTIDE SEQUENCE</scope>
    <source>
        <strain evidence="3">Rmic-2018</strain>
    </source>
</reference>
<protein>
    <recommendedName>
        <fullName evidence="2">BHLH domain-containing protein</fullName>
    </recommendedName>
</protein>
<gene>
    <name evidence="3" type="ORF">HPB51_026687</name>
</gene>
<dbReference type="GO" id="GO:0046983">
    <property type="term" value="F:protein dimerization activity"/>
    <property type="evidence" value="ECO:0007669"/>
    <property type="project" value="InterPro"/>
</dbReference>
<reference evidence="3" key="2">
    <citation type="submission" date="2021-09" db="EMBL/GenBank/DDBJ databases">
        <authorList>
            <person name="Jia N."/>
            <person name="Wang J."/>
            <person name="Shi W."/>
            <person name="Du L."/>
            <person name="Sun Y."/>
            <person name="Zhan W."/>
            <person name="Jiang J."/>
            <person name="Wang Q."/>
            <person name="Zhang B."/>
            <person name="Ji P."/>
            <person name="Sakyi L.B."/>
            <person name="Cui X."/>
            <person name="Yuan T."/>
            <person name="Jiang B."/>
            <person name="Yang W."/>
            <person name="Lam T.T.-Y."/>
            <person name="Chang Q."/>
            <person name="Ding S."/>
            <person name="Wang X."/>
            <person name="Zhu J."/>
            <person name="Ruan X."/>
            <person name="Zhao L."/>
            <person name="Wei J."/>
            <person name="Que T."/>
            <person name="Du C."/>
            <person name="Cheng J."/>
            <person name="Dai P."/>
            <person name="Han X."/>
            <person name="Huang E."/>
            <person name="Gao Y."/>
            <person name="Liu J."/>
            <person name="Shao H."/>
            <person name="Ye R."/>
            <person name="Li L."/>
            <person name="Wei W."/>
            <person name="Wang X."/>
            <person name="Wang C."/>
            <person name="Huo Q."/>
            <person name="Li W."/>
            <person name="Guo W."/>
            <person name="Chen H."/>
            <person name="Chen S."/>
            <person name="Zhou L."/>
            <person name="Zhou L."/>
            <person name="Ni X."/>
            <person name="Tian J."/>
            <person name="Zhou Y."/>
            <person name="Sheng Y."/>
            <person name="Liu T."/>
            <person name="Pan Y."/>
            <person name="Xia L."/>
            <person name="Li J."/>
            <person name="Zhao F."/>
            <person name="Cao W."/>
        </authorList>
    </citation>
    <scope>NUCLEOTIDE SEQUENCE</scope>
    <source>
        <strain evidence="3">Rmic-2018</strain>
        <tissue evidence="3">Larvae</tissue>
    </source>
</reference>
<dbReference type="Pfam" id="PF00010">
    <property type="entry name" value="HLH"/>
    <property type="match status" value="1"/>
</dbReference>
<sequence>MGDEQEENAGAARLESDDAKIEMGDEQEENAGAARLESDDAKMQNHSEIEKRHRYKMNMYISEMASLVPLCKAMSRKLDKLTVLRMVVQHIKTIRDPKNPARVRVPPFWMASCLGTTTNQSSTSEEARKVFGSPSPSTVLVRPGERDGEMQTDSPQPPPQSGHASAFFRSASPANQAMAEFDLDLAESFVSQGIQAGGSQGNSEGNDEVAMTVIMSLLEADAGLGGPVDMPWPLPWNTRSHSCLRWHLANNFARRTEKNAASMDTHAKTLYLQPVFTPNGYFEYFSSLLILHGLAPVASKWIRLGTRTGRRRKKKKWIATETMDVWLRQDVEEPTNTTSGSERLRCRNQKPQRPPAGQPPGCSAYVPNQTGSEKGPSERRLPMAPKMVYDCGRADRQGRNEDVHQH</sequence>
<dbReference type="GO" id="GO:0005667">
    <property type="term" value="C:transcription regulator complex"/>
    <property type="evidence" value="ECO:0007669"/>
    <property type="project" value="InterPro"/>
</dbReference>
<dbReference type="GO" id="GO:0005634">
    <property type="term" value="C:nucleus"/>
    <property type="evidence" value="ECO:0007669"/>
    <property type="project" value="InterPro"/>
</dbReference>
<dbReference type="PROSITE" id="PS50888">
    <property type="entry name" value="BHLH"/>
    <property type="match status" value="1"/>
</dbReference>
<dbReference type="AlphaFoldDB" id="A0A9J6D2C7"/>
<dbReference type="PANTHER" id="PTHR23042">
    <property type="entry name" value="CIRCADIAN PROTEIN CLOCK/ARNT/BMAL/PAS"/>
    <property type="match status" value="1"/>
</dbReference>
<dbReference type="InterPro" id="IPR050933">
    <property type="entry name" value="Circadian_TF"/>
</dbReference>
<dbReference type="VEuPathDB" id="VectorBase:LOC119170443"/>
<feature type="domain" description="BHLH" evidence="2">
    <location>
        <begin position="41"/>
        <end position="94"/>
    </location>
</feature>
<proteinExistence type="predicted"/>
<dbReference type="InterPro" id="IPR036638">
    <property type="entry name" value="HLH_DNA-bd_sf"/>
</dbReference>
<evidence type="ECO:0000313" key="4">
    <source>
        <dbReference type="Proteomes" id="UP000821866"/>
    </source>
</evidence>
<feature type="region of interest" description="Disordered" evidence="1">
    <location>
        <begin position="331"/>
        <end position="406"/>
    </location>
</feature>
<dbReference type="Proteomes" id="UP000821866">
    <property type="component" value="Unassembled WGS sequence"/>
</dbReference>
<evidence type="ECO:0000259" key="2">
    <source>
        <dbReference type="PROSITE" id="PS50888"/>
    </source>
</evidence>
<keyword evidence="4" id="KW-1185">Reference proteome</keyword>
<feature type="region of interest" description="Disordered" evidence="1">
    <location>
        <begin position="116"/>
        <end position="166"/>
    </location>
</feature>
<accession>A0A9J6D2C7</accession>
<feature type="compositionally biased region" description="Basic and acidic residues" evidence="1">
    <location>
        <begin position="392"/>
        <end position="406"/>
    </location>
</feature>
<feature type="region of interest" description="Disordered" evidence="1">
    <location>
        <begin position="1"/>
        <end position="46"/>
    </location>
</feature>
<dbReference type="EMBL" id="JABSTU010001260">
    <property type="protein sequence ID" value="KAH7986296.1"/>
    <property type="molecule type" value="Genomic_DNA"/>
</dbReference>
<dbReference type="Gene3D" id="4.10.280.10">
    <property type="entry name" value="Helix-loop-helix DNA-binding domain"/>
    <property type="match status" value="1"/>
</dbReference>
<dbReference type="GO" id="GO:0003700">
    <property type="term" value="F:DNA-binding transcription factor activity"/>
    <property type="evidence" value="ECO:0007669"/>
    <property type="project" value="InterPro"/>
</dbReference>
<organism evidence="3 4">
    <name type="scientific">Rhipicephalus microplus</name>
    <name type="common">Cattle tick</name>
    <name type="synonym">Boophilus microplus</name>
    <dbReference type="NCBI Taxonomy" id="6941"/>
    <lineage>
        <taxon>Eukaryota</taxon>
        <taxon>Metazoa</taxon>
        <taxon>Ecdysozoa</taxon>
        <taxon>Arthropoda</taxon>
        <taxon>Chelicerata</taxon>
        <taxon>Arachnida</taxon>
        <taxon>Acari</taxon>
        <taxon>Parasitiformes</taxon>
        <taxon>Ixodida</taxon>
        <taxon>Ixodoidea</taxon>
        <taxon>Ixodidae</taxon>
        <taxon>Rhipicephalinae</taxon>
        <taxon>Rhipicephalus</taxon>
        <taxon>Boophilus</taxon>
    </lineage>
</organism>
<dbReference type="GO" id="GO:0005737">
    <property type="term" value="C:cytoplasm"/>
    <property type="evidence" value="ECO:0007669"/>
    <property type="project" value="InterPro"/>
</dbReference>
<dbReference type="SMART" id="SM00353">
    <property type="entry name" value="HLH"/>
    <property type="match status" value="1"/>
</dbReference>
<dbReference type="InterPro" id="IPR001067">
    <property type="entry name" value="Nuc_translocat"/>
</dbReference>
<feature type="compositionally biased region" description="Basic and acidic residues" evidence="1">
    <location>
        <begin position="14"/>
        <end position="23"/>
    </location>
</feature>
<comment type="caution">
    <text evidence="3">The sequence shown here is derived from an EMBL/GenBank/DDBJ whole genome shotgun (WGS) entry which is preliminary data.</text>
</comment>